<sequence>METKMITYYSDGQGSLSDEKLVRLDVTSQINKGQEIISGPMPRDILDDCNMTENRARIGAQLVAQEGSHMFKAFRQYAKDNQLNGISSLDFIIDDIQDFEDKFTFDEIIEICELYEYIEKVLLDIFIKQEEAFPEDQMRQNFVNLGTNILKLAGTGSNMAHYILEQSTEGRTD</sequence>
<dbReference type="AlphaFoldDB" id="A0A955RLB5"/>
<organism evidence="1 2">
    <name type="scientific">Candidatus Dojkabacteria bacterium</name>
    <dbReference type="NCBI Taxonomy" id="2099670"/>
    <lineage>
        <taxon>Bacteria</taxon>
        <taxon>Candidatus Dojkabacteria</taxon>
    </lineage>
</organism>
<gene>
    <name evidence="1" type="ORF">KC669_00700</name>
</gene>
<dbReference type="Proteomes" id="UP000714915">
    <property type="component" value="Unassembled WGS sequence"/>
</dbReference>
<proteinExistence type="predicted"/>
<evidence type="ECO:0000313" key="1">
    <source>
        <dbReference type="EMBL" id="MCA9386530.1"/>
    </source>
</evidence>
<dbReference type="EMBL" id="JAGQLF010000005">
    <property type="protein sequence ID" value="MCA9386530.1"/>
    <property type="molecule type" value="Genomic_DNA"/>
</dbReference>
<evidence type="ECO:0000313" key="2">
    <source>
        <dbReference type="Proteomes" id="UP000714915"/>
    </source>
</evidence>
<reference evidence="1" key="2">
    <citation type="journal article" date="2021" name="Microbiome">
        <title>Successional dynamics and alternative stable states in a saline activated sludge microbial community over 9 years.</title>
        <authorList>
            <person name="Wang Y."/>
            <person name="Ye J."/>
            <person name="Ju F."/>
            <person name="Liu L."/>
            <person name="Boyd J.A."/>
            <person name="Deng Y."/>
            <person name="Parks D.H."/>
            <person name="Jiang X."/>
            <person name="Yin X."/>
            <person name="Woodcroft B.J."/>
            <person name="Tyson G.W."/>
            <person name="Hugenholtz P."/>
            <person name="Polz M.F."/>
            <person name="Zhang T."/>
        </authorList>
    </citation>
    <scope>NUCLEOTIDE SEQUENCE</scope>
    <source>
        <strain evidence="1">HKST-UBA09</strain>
    </source>
</reference>
<name>A0A955RLB5_9BACT</name>
<comment type="caution">
    <text evidence="1">The sequence shown here is derived from an EMBL/GenBank/DDBJ whole genome shotgun (WGS) entry which is preliminary data.</text>
</comment>
<reference evidence="1" key="1">
    <citation type="submission" date="2020-04" db="EMBL/GenBank/DDBJ databases">
        <authorList>
            <person name="Zhang T."/>
        </authorList>
    </citation>
    <scope>NUCLEOTIDE SEQUENCE</scope>
    <source>
        <strain evidence="1">HKST-UBA09</strain>
    </source>
</reference>
<protein>
    <submittedName>
        <fullName evidence="1">Uncharacterized protein</fullName>
    </submittedName>
</protein>
<accession>A0A955RLB5</accession>